<evidence type="ECO:0000313" key="1">
    <source>
        <dbReference type="EMBL" id="KAI3775564.1"/>
    </source>
</evidence>
<reference evidence="1 2" key="2">
    <citation type="journal article" date="2022" name="Mol. Ecol. Resour.">
        <title>The genomes of chicory, endive, great burdock and yacon provide insights into Asteraceae paleo-polyploidization history and plant inulin production.</title>
        <authorList>
            <person name="Fan W."/>
            <person name="Wang S."/>
            <person name="Wang H."/>
            <person name="Wang A."/>
            <person name="Jiang F."/>
            <person name="Liu H."/>
            <person name="Zhao H."/>
            <person name="Xu D."/>
            <person name="Zhang Y."/>
        </authorList>
    </citation>
    <scope>NUCLEOTIDE SEQUENCE [LARGE SCALE GENOMIC DNA]</scope>
    <source>
        <strain evidence="2">cv. Yunnan</strain>
        <tissue evidence="1">Leaves</tissue>
    </source>
</reference>
<keyword evidence="2" id="KW-1185">Reference proteome</keyword>
<comment type="caution">
    <text evidence="1">The sequence shown here is derived from an EMBL/GenBank/DDBJ whole genome shotgun (WGS) entry which is preliminary data.</text>
</comment>
<dbReference type="Proteomes" id="UP001056120">
    <property type="component" value="Linkage Group LG16"/>
</dbReference>
<name>A0ACB9FWM8_9ASTR</name>
<sequence length="118" mass="13100">MMPSQSNTTHAIAIPVHSPPSLTIPPPQQTSLSPPPSSPAAVDLPSCSHQKFCYRLTRKLKRYMGCFKSQDSNSLEKKAGFKNGEIVAVGMHSPNYYSDMNDEERDEKLKSAIVYCKK</sequence>
<reference evidence="2" key="1">
    <citation type="journal article" date="2022" name="Mol. Ecol. Resour.">
        <title>The genomes of chicory, endive, great burdock and yacon provide insights into Asteraceae palaeo-polyploidization history and plant inulin production.</title>
        <authorList>
            <person name="Fan W."/>
            <person name="Wang S."/>
            <person name="Wang H."/>
            <person name="Wang A."/>
            <person name="Jiang F."/>
            <person name="Liu H."/>
            <person name="Zhao H."/>
            <person name="Xu D."/>
            <person name="Zhang Y."/>
        </authorList>
    </citation>
    <scope>NUCLEOTIDE SEQUENCE [LARGE SCALE GENOMIC DNA]</scope>
    <source>
        <strain evidence="2">cv. Yunnan</strain>
    </source>
</reference>
<accession>A0ACB9FWM8</accession>
<gene>
    <name evidence="1" type="ORF">L1987_50143</name>
</gene>
<organism evidence="1 2">
    <name type="scientific">Smallanthus sonchifolius</name>
    <dbReference type="NCBI Taxonomy" id="185202"/>
    <lineage>
        <taxon>Eukaryota</taxon>
        <taxon>Viridiplantae</taxon>
        <taxon>Streptophyta</taxon>
        <taxon>Embryophyta</taxon>
        <taxon>Tracheophyta</taxon>
        <taxon>Spermatophyta</taxon>
        <taxon>Magnoliopsida</taxon>
        <taxon>eudicotyledons</taxon>
        <taxon>Gunneridae</taxon>
        <taxon>Pentapetalae</taxon>
        <taxon>asterids</taxon>
        <taxon>campanulids</taxon>
        <taxon>Asterales</taxon>
        <taxon>Asteraceae</taxon>
        <taxon>Asteroideae</taxon>
        <taxon>Heliantheae alliance</taxon>
        <taxon>Millerieae</taxon>
        <taxon>Smallanthus</taxon>
    </lineage>
</organism>
<evidence type="ECO:0000313" key="2">
    <source>
        <dbReference type="Proteomes" id="UP001056120"/>
    </source>
</evidence>
<proteinExistence type="predicted"/>
<protein>
    <submittedName>
        <fullName evidence="1">Uncharacterized protein</fullName>
    </submittedName>
</protein>
<dbReference type="EMBL" id="CM042033">
    <property type="protein sequence ID" value="KAI3775564.1"/>
    <property type="molecule type" value="Genomic_DNA"/>
</dbReference>